<feature type="domain" description="Phosphotyrosine protein phosphatase I" evidence="5">
    <location>
        <begin position="1"/>
        <end position="146"/>
    </location>
</feature>
<accession>A0A7G9W8Z5</accession>
<dbReference type="KEGG" id="acae:HYG86_10480"/>
<proteinExistence type="inferred from homology"/>
<gene>
    <name evidence="6" type="ORF">HYG86_10480</name>
</gene>
<evidence type="ECO:0000256" key="3">
    <source>
        <dbReference type="ARBA" id="ARBA00022912"/>
    </source>
</evidence>
<dbReference type="InterPro" id="IPR036196">
    <property type="entry name" value="Ptyr_pPase_sf"/>
</dbReference>
<keyword evidence="7" id="KW-1185">Reference proteome</keyword>
<keyword evidence="3" id="KW-0904">Protein phosphatase</keyword>
<evidence type="ECO:0000256" key="2">
    <source>
        <dbReference type="ARBA" id="ARBA00022801"/>
    </source>
</evidence>
<dbReference type="EMBL" id="CP058559">
    <property type="protein sequence ID" value="QNO15157.1"/>
    <property type="molecule type" value="Genomic_DNA"/>
</dbReference>
<protein>
    <submittedName>
        <fullName evidence="6">Low molecular weight protein arginine phosphatase</fullName>
    </submittedName>
</protein>
<evidence type="ECO:0000256" key="1">
    <source>
        <dbReference type="ARBA" id="ARBA00011063"/>
    </source>
</evidence>
<sequence>MKIVFVCTGNTCRSPMAEVYLSKLLKDREVEIESAGINTVDGLPASKNTALVLASQGVNLDNHKSVMLDEKMVSKADLILTMTSNHKEYVKILFPKAREKIFTLKEFAFDGTEANEDISDPFGQDKFVYEKTFLEIKYSIDEIIKRDKI</sequence>
<dbReference type="PANTHER" id="PTHR11717:SF31">
    <property type="entry name" value="LOW MOLECULAR WEIGHT PROTEIN-TYROSINE-PHOSPHATASE ETP-RELATED"/>
    <property type="match status" value="1"/>
</dbReference>
<dbReference type="Proteomes" id="UP000516160">
    <property type="component" value="Chromosome"/>
</dbReference>
<dbReference type="Pfam" id="PF01451">
    <property type="entry name" value="LMWPc"/>
    <property type="match status" value="1"/>
</dbReference>
<dbReference type="InterPro" id="IPR050438">
    <property type="entry name" value="LMW_PTPase"/>
</dbReference>
<dbReference type="PRINTS" id="PR00719">
    <property type="entry name" value="LMWPTPASE"/>
</dbReference>
<evidence type="ECO:0000313" key="6">
    <source>
        <dbReference type="EMBL" id="QNO15157.1"/>
    </source>
</evidence>
<reference evidence="6 7" key="1">
    <citation type="submission" date="2020-07" db="EMBL/GenBank/DDBJ databases">
        <title>Alkalicella. sp. LB2 genome.</title>
        <authorList>
            <person name="Postec A."/>
            <person name="Quemeneur M."/>
        </authorList>
    </citation>
    <scope>NUCLEOTIDE SEQUENCE [LARGE SCALE GENOMIC DNA]</scope>
    <source>
        <strain evidence="6 7">LB2</strain>
    </source>
</reference>
<organism evidence="6 7">
    <name type="scientific">Alkalicella caledoniensis</name>
    <dbReference type="NCBI Taxonomy" id="2731377"/>
    <lineage>
        <taxon>Bacteria</taxon>
        <taxon>Bacillati</taxon>
        <taxon>Bacillota</taxon>
        <taxon>Clostridia</taxon>
        <taxon>Eubacteriales</taxon>
        <taxon>Proteinivoracaceae</taxon>
        <taxon>Alkalicella</taxon>
    </lineage>
</organism>
<dbReference type="Gene3D" id="3.40.50.2300">
    <property type="match status" value="1"/>
</dbReference>
<dbReference type="InterPro" id="IPR023485">
    <property type="entry name" value="Ptyr_pPase"/>
</dbReference>
<dbReference type="SUPFAM" id="SSF52788">
    <property type="entry name" value="Phosphotyrosine protein phosphatases I"/>
    <property type="match status" value="1"/>
</dbReference>
<keyword evidence="2" id="KW-0378">Hydrolase</keyword>
<dbReference type="CDD" id="cd16344">
    <property type="entry name" value="LMWPAP"/>
    <property type="match status" value="1"/>
</dbReference>
<feature type="active site" description="Proton donor" evidence="4">
    <location>
        <position position="120"/>
    </location>
</feature>
<name>A0A7G9W8Z5_ALKCA</name>
<feature type="active site" description="Nucleophile" evidence="4">
    <location>
        <position position="13"/>
    </location>
</feature>
<evidence type="ECO:0000259" key="5">
    <source>
        <dbReference type="SMART" id="SM00226"/>
    </source>
</evidence>
<evidence type="ECO:0000256" key="4">
    <source>
        <dbReference type="PIRSR" id="PIRSR617867-1"/>
    </source>
</evidence>
<dbReference type="PANTHER" id="PTHR11717">
    <property type="entry name" value="LOW MOLECULAR WEIGHT PROTEIN TYROSINE PHOSPHATASE"/>
    <property type="match status" value="1"/>
</dbReference>
<feature type="active site" description="Nucleophile" evidence="4">
    <location>
        <position position="7"/>
    </location>
</feature>
<comment type="similarity">
    <text evidence="1">Belongs to the low molecular weight phosphotyrosine protein phosphatase family.</text>
</comment>
<dbReference type="InterPro" id="IPR017867">
    <property type="entry name" value="Tyr_phospatase_low_mol_wt"/>
</dbReference>
<dbReference type="GO" id="GO:0004725">
    <property type="term" value="F:protein tyrosine phosphatase activity"/>
    <property type="evidence" value="ECO:0007669"/>
    <property type="project" value="InterPro"/>
</dbReference>
<dbReference type="AlphaFoldDB" id="A0A7G9W8Z5"/>
<dbReference type="RefSeq" id="WP_213165523.1">
    <property type="nucleotide sequence ID" value="NZ_CP058559.1"/>
</dbReference>
<dbReference type="SMART" id="SM00226">
    <property type="entry name" value="LMWPc"/>
    <property type="match status" value="1"/>
</dbReference>
<evidence type="ECO:0000313" key="7">
    <source>
        <dbReference type="Proteomes" id="UP000516160"/>
    </source>
</evidence>